<evidence type="ECO:0008006" key="4">
    <source>
        <dbReference type="Google" id="ProtNLM"/>
    </source>
</evidence>
<feature type="transmembrane region" description="Helical" evidence="1">
    <location>
        <begin position="101"/>
        <end position="122"/>
    </location>
</feature>
<feature type="transmembrane region" description="Helical" evidence="1">
    <location>
        <begin position="12"/>
        <end position="35"/>
    </location>
</feature>
<proteinExistence type="predicted"/>
<reference evidence="3" key="1">
    <citation type="submission" date="2020-07" db="EMBL/GenBank/DDBJ databases">
        <title>Complete genome sequencing of Clostridia bacterium strain 12CBH8.</title>
        <authorList>
            <person name="Sakamoto M."/>
            <person name="Murakami T."/>
            <person name="Mori H."/>
        </authorList>
    </citation>
    <scope>NUCLEOTIDE SEQUENCE [LARGE SCALE GENOMIC DNA]</scope>
    <source>
        <strain evidence="3">12CBH8</strain>
    </source>
</reference>
<sequence>MLAWWDALDGILKVLYCVAIPSTLIFLLDTVLMLFGLGDGAAANPSDTSGLDLDGDLDVDAGLDLPDFHDVHLHDVHADQGNQDIDHDIQHAGDDSAGLKLFTLQGILIFLVLFSWISIAAISTGLSAFPAIVIGLLVGAAALYGTAKLFQFFRRMQENGALSIRNALGQTATVYIPIPPDKRRGGKVTLTIQGSFTELDAITEGSASLATGTAVTVIDIQGDTLVVEPME</sequence>
<dbReference type="RefSeq" id="WP_099322872.1">
    <property type="nucleotide sequence ID" value="NZ_AP023321.1"/>
</dbReference>
<protein>
    <recommendedName>
        <fullName evidence="4">NfeD-like C-terminal domain-containing protein</fullName>
    </recommendedName>
</protein>
<evidence type="ECO:0000313" key="2">
    <source>
        <dbReference type="EMBL" id="BCI61571.1"/>
    </source>
</evidence>
<keyword evidence="3" id="KW-1185">Reference proteome</keyword>
<keyword evidence="1" id="KW-0812">Transmembrane</keyword>
<dbReference type="Gene3D" id="2.40.50.140">
    <property type="entry name" value="Nucleic acid-binding proteins"/>
    <property type="match status" value="1"/>
</dbReference>
<keyword evidence="1" id="KW-0472">Membrane</keyword>
<keyword evidence="1" id="KW-1133">Transmembrane helix</keyword>
<organism evidence="2 3">
    <name type="scientific">Solibaculum mannosilyticum</name>
    <dbReference type="NCBI Taxonomy" id="2780922"/>
    <lineage>
        <taxon>Bacteria</taxon>
        <taxon>Bacillati</taxon>
        <taxon>Bacillota</taxon>
        <taxon>Clostridia</taxon>
        <taxon>Eubacteriales</taxon>
        <taxon>Oscillospiraceae</taxon>
        <taxon>Solibaculum</taxon>
    </lineage>
</organism>
<dbReference type="Proteomes" id="UP000593890">
    <property type="component" value="Chromosome"/>
</dbReference>
<dbReference type="EMBL" id="AP023321">
    <property type="protein sequence ID" value="BCI61571.1"/>
    <property type="molecule type" value="Genomic_DNA"/>
</dbReference>
<dbReference type="AlphaFoldDB" id="A0A7I8D420"/>
<feature type="transmembrane region" description="Helical" evidence="1">
    <location>
        <begin position="128"/>
        <end position="147"/>
    </location>
</feature>
<accession>A0A7I8D420</accession>
<name>A0A7I8D420_9FIRM</name>
<dbReference type="KEGG" id="sman:C12CBH8_22100"/>
<gene>
    <name evidence="2" type="ORF">C12CBH8_22100</name>
</gene>
<evidence type="ECO:0000313" key="3">
    <source>
        <dbReference type="Proteomes" id="UP000593890"/>
    </source>
</evidence>
<evidence type="ECO:0000256" key="1">
    <source>
        <dbReference type="SAM" id="Phobius"/>
    </source>
</evidence>
<dbReference type="InterPro" id="IPR012340">
    <property type="entry name" value="NA-bd_OB-fold"/>
</dbReference>